<keyword evidence="2" id="KW-1185">Reference proteome</keyword>
<gene>
    <name evidence="1" type="ORF">BJ212DRAFT_1378658</name>
</gene>
<reference evidence="1" key="1">
    <citation type="journal article" date="2020" name="New Phytol.">
        <title>Comparative genomics reveals dynamic genome evolution in host specialist ectomycorrhizal fungi.</title>
        <authorList>
            <person name="Lofgren L.A."/>
            <person name="Nguyen N.H."/>
            <person name="Vilgalys R."/>
            <person name="Ruytinx J."/>
            <person name="Liao H.L."/>
            <person name="Branco S."/>
            <person name="Kuo A."/>
            <person name="LaButti K."/>
            <person name="Lipzen A."/>
            <person name="Andreopoulos W."/>
            <person name="Pangilinan J."/>
            <person name="Riley R."/>
            <person name="Hundley H."/>
            <person name="Na H."/>
            <person name="Barry K."/>
            <person name="Grigoriev I.V."/>
            <person name="Stajich J.E."/>
            <person name="Kennedy P.G."/>
        </authorList>
    </citation>
    <scope>NUCLEOTIDE SEQUENCE</scope>
    <source>
        <strain evidence="1">MN1</strain>
    </source>
</reference>
<comment type="caution">
    <text evidence="1">The sequence shown here is derived from an EMBL/GenBank/DDBJ whole genome shotgun (WGS) entry which is preliminary data.</text>
</comment>
<organism evidence="1 2">
    <name type="scientific">Suillus subaureus</name>
    <dbReference type="NCBI Taxonomy" id="48587"/>
    <lineage>
        <taxon>Eukaryota</taxon>
        <taxon>Fungi</taxon>
        <taxon>Dikarya</taxon>
        <taxon>Basidiomycota</taxon>
        <taxon>Agaricomycotina</taxon>
        <taxon>Agaricomycetes</taxon>
        <taxon>Agaricomycetidae</taxon>
        <taxon>Boletales</taxon>
        <taxon>Suillineae</taxon>
        <taxon>Suillaceae</taxon>
        <taxon>Suillus</taxon>
    </lineage>
</organism>
<dbReference type="AlphaFoldDB" id="A0A9P7E2V1"/>
<evidence type="ECO:0000313" key="2">
    <source>
        <dbReference type="Proteomes" id="UP000807769"/>
    </source>
</evidence>
<proteinExistence type="predicted"/>
<dbReference type="RefSeq" id="XP_041189346.1">
    <property type="nucleotide sequence ID" value="XM_041336570.1"/>
</dbReference>
<dbReference type="Proteomes" id="UP000807769">
    <property type="component" value="Unassembled WGS sequence"/>
</dbReference>
<dbReference type="GeneID" id="64630587"/>
<evidence type="ECO:0000313" key="1">
    <source>
        <dbReference type="EMBL" id="KAG1809632.1"/>
    </source>
</evidence>
<accession>A0A9P7E2V1</accession>
<sequence length="76" mass="8499">MNLNDAHLTESDGRRLLYARLAQLDFGSGAHILTPELIITPSGHRHPPSLRTSSRTQCHAHTLHMVLLHTRQTVKA</sequence>
<protein>
    <submittedName>
        <fullName evidence="1">Uncharacterized protein</fullName>
    </submittedName>
</protein>
<name>A0A9P7E2V1_9AGAM</name>
<dbReference type="EMBL" id="JABBWG010000033">
    <property type="protein sequence ID" value="KAG1809632.1"/>
    <property type="molecule type" value="Genomic_DNA"/>
</dbReference>